<sequence>MEPANEVQEVEQLQFPLVIAMKDVSGSNNQCSKIAQKLASFLKFPLIDQNDVTQAILNSTKTQIPNELAHSLPFEVVCQIASTQLNLKIKVVINSPISNDDHLDRLVQLARSREAHLIIIKCNSKDDYDVGKIPKLNIDTKSFDVRKVVSDLYIMLSHMEKDEVSKETIIMRNGQLRFFLTSKSSPYYDPSKHPCDICKEFIEKGQLFYHCKVPKLKIHHKCMIRDEHRVDVLIKQKNSTQETGLPANLFGESFIEDILKSLPGVIPEDVDLLLKKHGKRERNFVG</sequence>
<dbReference type="AlphaFoldDB" id="B9SWE1"/>
<proteinExistence type="predicted"/>
<dbReference type="InParanoid" id="B9SWE1"/>
<dbReference type="InterPro" id="IPR027417">
    <property type="entry name" value="P-loop_NTPase"/>
</dbReference>
<dbReference type="Gene3D" id="3.40.50.300">
    <property type="entry name" value="P-loop containing nucleotide triphosphate hydrolases"/>
    <property type="match status" value="1"/>
</dbReference>
<dbReference type="InterPro" id="IPR046349">
    <property type="entry name" value="C1-like_sf"/>
</dbReference>
<dbReference type="SUPFAM" id="SSF57889">
    <property type="entry name" value="Cysteine-rich domain"/>
    <property type="match status" value="1"/>
</dbReference>
<evidence type="ECO:0000313" key="1">
    <source>
        <dbReference type="EMBL" id="EEF32077.1"/>
    </source>
</evidence>
<accession>B9SWE1</accession>
<organism evidence="1 2">
    <name type="scientific">Ricinus communis</name>
    <name type="common">Castor bean</name>
    <dbReference type="NCBI Taxonomy" id="3988"/>
    <lineage>
        <taxon>Eukaryota</taxon>
        <taxon>Viridiplantae</taxon>
        <taxon>Streptophyta</taxon>
        <taxon>Embryophyta</taxon>
        <taxon>Tracheophyta</taxon>
        <taxon>Spermatophyta</taxon>
        <taxon>Magnoliopsida</taxon>
        <taxon>eudicotyledons</taxon>
        <taxon>Gunneridae</taxon>
        <taxon>Pentapetalae</taxon>
        <taxon>rosids</taxon>
        <taxon>fabids</taxon>
        <taxon>Malpighiales</taxon>
        <taxon>Euphorbiaceae</taxon>
        <taxon>Acalyphoideae</taxon>
        <taxon>Acalypheae</taxon>
        <taxon>Ricinus</taxon>
    </lineage>
</organism>
<reference evidence="2" key="1">
    <citation type="journal article" date="2010" name="Nat. Biotechnol.">
        <title>Draft genome sequence of the oilseed species Ricinus communis.</title>
        <authorList>
            <person name="Chan A.P."/>
            <person name="Crabtree J."/>
            <person name="Zhao Q."/>
            <person name="Lorenzi H."/>
            <person name="Orvis J."/>
            <person name="Puiu D."/>
            <person name="Melake-Berhan A."/>
            <person name="Jones K.M."/>
            <person name="Redman J."/>
            <person name="Chen G."/>
            <person name="Cahoon E.B."/>
            <person name="Gedil M."/>
            <person name="Stanke M."/>
            <person name="Haas B.J."/>
            <person name="Wortman J.R."/>
            <person name="Fraser-Liggett C.M."/>
            <person name="Ravel J."/>
            <person name="Rabinowicz P.D."/>
        </authorList>
    </citation>
    <scope>NUCLEOTIDE SEQUENCE [LARGE SCALE GENOMIC DNA]</scope>
    <source>
        <strain evidence="2">cv. Hale</strain>
    </source>
</reference>
<dbReference type="Proteomes" id="UP000008311">
    <property type="component" value="Unassembled WGS sequence"/>
</dbReference>
<protein>
    <submittedName>
        <fullName evidence="1">Uncharacterized protein</fullName>
    </submittedName>
</protein>
<dbReference type="PANTHER" id="PTHR37807">
    <property type="entry name" value="OS07G0160300 PROTEIN"/>
    <property type="match status" value="1"/>
</dbReference>
<dbReference type="EMBL" id="EQ974197">
    <property type="protein sequence ID" value="EEF32077.1"/>
    <property type="molecule type" value="Genomic_DNA"/>
</dbReference>
<evidence type="ECO:0000313" key="2">
    <source>
        <dbReference type="Proteomes" id="UP000008311"/>
    </source>
</evidence>
<name>B9SWE1_RICCO</name>
<dbReference type="STRING" id="3988.B9SWE1"/>
<keyword evidence="2" id="KW-1185">Reference proteome</keyword>
<dbReference type="PANTHER" id="PTHR37807:SF4">
    <property type="entry name" value="DC1 DOMAIN-CONTAINING PROTEIN"/>
    <property type="match status" value="1"/>
</dbReference>
<gene>
    <name evidence="1" type="ORF">RCOM_1205050</name>
</gene>
<dbReference type="CDD" id="cd00029">
    <property type="entry name" value="C1"/>
    <property type="match status" value="1"/>
</dbReference>